<dbReference type="PANTHER" id="PTHR34387">
    <property type="entry name" value="SLR1258 PROTEIN"/>
    <property type="match status" value="1"/>
</dbReference>
<evidence type="ECO:0000313" key="1">
    <source>
        <dbReference type="EMBL" id="RDB35913.1"/>
    </source>
</evidence>
<comment type="caution">
    <text evidence="1">The sequence shown here is derived from an EMBL/GenBank/DDBJ whole genome shotgun (WGS) entry which is preliminary data.</text>
</comment>
<accession>A0A369KW08</accession>
<protein>
    <submittedName>
        <fullName evidence="1">SIMPL domain-containing protein</fullName>
    </submittedName>
</protein>
<dbReference type="Gene3D" id="3.30.70.2970">
    <property type="entry name" value="Protein of unknown function (DUF541), domain 2"/>
    <property type="match status" value="1"/>
</dbReference>
<dbReference type="PIRSF" id="PIRSF029033">
    <property type="entry name" value="UCP029033"/>
    <property type="match status" value="1"/>
</dbReference>
<reference evidence="1" key="1">
    <citation type="submission" date="2018-04" db="EMBL/GenBank/DDBJ databases">
        <title>Draft genome sequence of the Candidatus Spirobacillus cienkowskii, a pathogen of freshwater Daphnia species, reconstructed from hemolymph metagenomic reads.</title>
        <authorList>
            <person name="Bresciani L."/>
            <person name="Lemos L.N."/>
            <person name="Wale N."/>
            <person name="Lin J.Y."/>
            <person name="Fernandes G.R."/>
            <person name="Duffy M.A."/>
            <person name="Rodrigues J.M."/>
        </authorList>
    </citation>
    <scope>NUCLEOTIDE SEQUENCE [LARGE SCALE GENOMIC DNA]</scope>
    <source>
        <strain evidence="1">Binning01</strain>
    </source>
</reference>
<name>A0A369KW08_9BACT</name>
<dbReference type="Proteomes" id="UP000253934">
    <property type="component" value="Unassembled WGS sequence"/>
</dbReference>
<dbReference type="PANTHER" id="PTHR34387:SF2">
    <property type="entry name" value="SLR1258 PROTEIN"/>
    <property type="match status" value="1"/>
</dbReference>
<dbReference type="EMBL" id="QOVW01000071">
    <property type="protein sequence ID" value="RDB35913.1"/>
    <property type="molecule type" value="Genomic_DNA"/>
</dbReference>
<proteinExistence type="predicted"/>
<dbReference type="AlphaFoldDB" id="A0A369KW08"/>
<dbReference type="InterPro" id="IPR016907">
    <property type="entry name" value="UCP029033"/>
</dbReference>
<dbReference type="RefSeq" id="WP_338637464.1">
    <property type="nucleotide sequence ID" value="NZ_CP146516.1"/>
</dbReference>
<gene>
    <name evidence="1" type="ORF">DCC88_07645</name>
</gene>
<dbReference type="Pfam" id="PF04402">
    <property type="entry name" value="SIMPL"/>
    <property type="match status" value="1"/>
</dbReference>
<organism evidence="1 2">
    <name type="scientific">Spirobacillus cienkowskii</name>
    <dbReference type="NCBI Taxonomy" id="495820"/>
    <lineage>
        <taxon>Bacteria</taxon>
        <taxon>Pseudomonadati</taxon>
        <taxon>Bdellovibrionota</taxon>
        <taxon>Oligoflexia</taxon>
        <taxon>Silvanigrellales</taxon>
        <taxon>Spirobacillus</taxon>
    </lineage>
</organism>
<sequence>MSYFIPSLILSLGIVSSSYILRNSIENYRNFGRFVEVKGLDEKIVKANVANWELNFTVVGDDLKKLYPQISFAQNKIIEFLKENGFTEEEIEKQSISINDAKANAYSTERPSARFTANSGINLKTNKVDKVNTVVQKTGAVIESGIVLNTNHVKYLFTDLNTIKPDMLARATENAREAANTFAKNSNSHVGSIKKATQGLFTISPASSENNDYDNGSILKKVRVVTTVEFFIN</sequence>
<keyword evidence="2" id="KW-1185">Reference proteome</keyword>
<dbReference type="GO" id="GO:0006974">
    <property type="term" value="P:DNA damage response"/>
    <property type="evidence" value="ECO:0007669"/>
    <property type="project" value="TreeGrafter"/>
</dbReference>
<dbReference type="InterPro" id="IPR007497">
    <property type="entry name" value="SIMPL/DUF541"/>
</dbReference>
<dbReference type="InterPro" id="IPR052022">
    <property type="entry name" value="26kDa_periplasmic_antigen"/>
</dbReference>
<evidence type="ECO:0000313" key="2">
    <source>
        <dbReference type="Proteomes" id="UP000253934"/>
    </source>
</evidence>